<keyword evidence="2" id="KW-1185">Reference proteome</keyword>
<evidence type="ECO:0000313" key="2">
    <source>
        <dbReference type="Proteomes" id="UP000050640"/>
    </source>
</evidence>
<name>A0A0R3RNR4_9BILA</name>
<keyword evidence="1" id="KW-0812">Transmembrane</keyword>
<sequence length="171" mass="20530">MTKANEFLAAFMLITGLLFVMINLYLRDVHSQVALQQSVPHLFEQNLTFEKKNNECHLKQIDPWDPQLIPYLYPNWNPYKTCNIGRKMHTEFKYNTIRMLDNTCEYRCLYANGEMNFKGSNWTKMEKNVTYYESCDFIETHCAKDKNTTFRYIHSQARYLHLSIVHFHFSF</sequence>
<evidence type="ECO:0000313" key="3">
    <source>
        <dbReference type="WBParaSite" id="EEL_0000312501-mRNA-1"/>
    </source>
</evidence>
<dbReference type="AlphaFoldDB" id="A0A0R3RNR4"/>
<keyword evidence="1" id="KW-0472">Membrane</keyword>
<keyword evidence="1" id="KW-1133">Transmembrane helix</keyword>
<protein>
    <submittedName>
        <fullName evidence="3">Glycoprotein 80</fullName>
    </submittedName>
</protein>
<dbReference type="Proteomes" id="UP000050640">
    <property type="component" value="Unplaced"/>
</dbReference>
<feature type="transmembrane region" description="Helical" evidence="1">
    <location>
        <begin position="7"/>
        <end position="26"/>
    </location>
</feature>
<proteinExistence type="predicted"/>
<accession>A0A0R3RNR4</accession>
<organism evidence="2 3">
    <name type="scientific">Elaeophora elaphi</name>
    <dbReference type="NCBI Taxonomy" id="1147741"/>
    <lineage>
        <taxon>Eukaryota</taxon>
        <taxon>Metazoa</taxon>
        <taxon>Ecdysozoa</taxon>
        <taxon>Nematoda</taxon>
        <taxon>Chromadorea</taxon>
        <taxon>Rhabditida</taxon>
        <taxon>Spirurina</taxon>
        <taxon>Spiruromorpha</taxon>
        <taxon>Filarioidea</taxon>
        <taxon>Onchocercidae</taxon>
        <taxon>Elaeophora</taxon>
    </lineage>
</organism>
<evidence type="ECO:0000256" key="1">
    <source>
        <dbReference type="SAM" id="Phobius"/>
    </source>
</evidence>
<dbReference type="STRING" id="1147741.A0A0R3RNR4"/>
<reference evidence="3" key="1">
    <citation type="submission" date="2017-02" db="UniProtKB">
        <authorList>
            <consortium name="WormBaseParasite"/>
        </authorList>
    </citation>
    <scope>IDENTIFICATION</scope>
</reference>
<dbReference type="WBParaSite" id="EEL_0000312501-mRNA-1">
    <property type="protein sequence ID" value="EEL_0000312501-mRNA-1"/>
    <property type="gene ID" value="EEL_0000312501"/>
</dbReference>